<evidence type="ECO:0000313" key="4">
    <source>
        <dbReference type="Proteomes" id="UP001295684"/>
    </source>
</evidence>
<keyword evidence="2" id="KW-1133">Transmembrane helix</keyword>
<keyword evidence="2" id="KW-0812">Transmembrane</keyword>
<proteinExistence type="predicted"/>
<keyword evidence="4" id="KW-1185">Reference proteome</keyword>
<feature type="compositionally biased region" description="Basic and acidic residues" evidence="1">
    <location>
        <begin position="379"/>
        <end position="392"/>
    </location>
</feature>
<name>A0AAD2DAI6_EUPCR</name>
<feature type="region of interest" description="Disordered" evidence="1">
    <location>
        <begin position="366"/>
        <end position="392"/>
    </location>
</feature>
<accession>A0AAD2DAI6</accession>
<organism evidence="3 4">
    <name type="scientific">Euplotes crassus</name>
    <dbReference type="NCBI Taxonomy" id="5936"/>
    <lineage>
        <taxon>Eukaryota</taxon>
        <taxon>Sar</taxon>
        <taxon>Alveolata</taxon>
        <taxon>Ciliophora</taxon>
        <taxon>Intramacronucleata</taxon>
        <taxon>Spirotrichea</taxon>
        <taxon>Hypotrichia</taxon>
        <taxon>Euplotida</taxon>
        <taxon>Euplotidae</taxon>
        <taxon>Moneuplotes</taxon>
    </lineage>
</organism>
<sequence>MQTLENTEITMKNSNLASDDLLYDSPDIQETKGFLQAHIDDHGHRVIDSSRIVNDLRDSRMNYKIVRDYNPIPKPKAQYPDFYSTVPAKPRGEGVAKFFMVTIPILIGIASVAVFVLYMTNRLKMPKFMKKFVKKVSKKLCPKKETREDHMAEINKYFEDKPRDGHDRIMRRVRYRVRRQMEDNTANHIHKCGLEESGRERTLSETKESATLIIFALFKLVIKNKKTAYGRYGCFDITAENNPYRKLSDTYYYRLNKNYKMFDNEGGLTFTAKDIVKDYHSIFYKCAEIDTLKKILRKTEEKLSEDRSEDILRQFVTELWCTESNIVNYVIKSLLFDSLHCCLTGEIPEFFRHLFDKKRVNYNEQRSQERVQRSGSRSSLEEIKGREEDAKPKNTSNWMNVAAYRTVLRVSIKFFLAFNHYISYTGNNYDEEYECYIFLRKSLFLQSQKRDRYRFICYSTANVCPQEMSMDQFYKRIIPEKAKEGVIIKIRVPAKCRNCAMINEIHGSPSFHPNEVIIAPYSLFTFEGTGDLDVDNKRDFRSYSQVTLQIDKLKTNLGDDEAFWMEKSIDLEKNF</sequence>
<evidence type="ECO:0000256" key="1">
    <source>
        <dbReference type="SAM" id="MobiDB-lite"/>
    </source>
</evidence>
<evidence type="ECO:0000313" key="3">
    <source>
        <dbReference type="EMBL" id="CAI2387127.1"/>
    </source>
</evidence>
<dbReference type="EMBL" id="CAMPGE010029647">
    <property type="protein sequence ID" value="CAI2387127.1"/>
    <property type="molecule type" value="Genomic_DNA"/>
</dbReference>
<reference evidence="3" key="1">
    <citation type="submission" date="2023-07" db="EMBL/GenBank/DDBJ databases">
        <authorList>
            <consortium name="AG Swart"/>
            <person name="Singh M."/>
            <person name="Singh A."/>
            <person name="Seah K."/>
            <person name="Emmerich C."/>
        </authorList>
    </citation>
    <scope>NUCLEOTIDE SEQUENCE</scope>
    <source>
        <strain evidence="3">DP1</strain>
    </source>
</reference>
<keyword evidence="2" id="KW-0472">Membrane</keyword>
<feature type="transmembrane region" description="Helical" evidence="2">
    <location>
        <begin position="98"/>
        <end position="120"/>
    </location>
</feature>
<evidence type="ECO:0000256" key="2">
    <source>
        <dbReference type="SAM" id="Phobius"/>
    </source>
</evidence>
<dbReference type="Proteomes" id="UP001295684">
    <property type="component" value="Unassembled WGS sequence"/>
</dbReference>
<comment type="caution">
    <text evidence="3">The sequence shown here is derived from an EMBL/GenBank/DDBJ whole genome shotgun (WGS) entry which is preliminary data.</text>
</comment>
<protein>
    <submittedName>
        <fullName evidence="3">Uncharacterized protein</fullName>
    </submittedName>
</protein>
<gene>
    <name evidence="3" type="ORF">ECRASSUSDP1_LOCUS28755</name>
</gene>
<dbReference type="AlphaFoldDB" id="A0AAD2DAI6"/>